<dbReference type="PANTHER" id="PTHR43686:SF1">
    <property type="entry name" value="AMINOTRAN_5 DOMAIN-CONTAINING PROTEIN"/>
    <property type="match status" value="1"/>
</dbReference>
<dbReference type="InterPro" id="IPR012089">
    <property type="entry name" value="tRNA_Cyd_32_2_STrfase"/>
</dbReference>
<dbReference type="GO" id="GO:0008033">
    <property type="term" value="P:tRNA processing"/>
    <property type="evidence" value="ECO:0007669"/>
    <property type="project" value="UniProtKB-KW"/>
</dbReference>
<evidence type="ECO:0000256" key="7">
    <source>
        <dbReference type="ARBA" id="ARBA00022741"/>
    </source>
</evidence>
<protein>
    <submittedName>
        <fullName evidence="14">tRNA(Cytosine32)-2-thiocytidine synthetase</fullName>
    </submittedName>
</protein>
<evidence type="ECO:0000313" key="14">
    <source>
        <dbReference type="EMBL" id="EQD72104.1"/>
    </source>
</evidence>
<dbReference type="GO" id="GO:0005524">
    <property type="term" value="F:ATP binding"/>
    <property type="evidence" value="ECO:0007669"/>
    <property type="project" value="UniProtKB-KW"/>
</dbReference>
<reference evidence="14" key="1">
    <citation type="submission" date="2013-08" db="EMBL/GenBank/DDBJ databases">
        <authorList>
            <person name="Mendez C."/>
            <person name="Richter M."/>
            <person name="Ferrer M."/>
            <person name="Sanchez J."/>
        </authorList>
    </citation>
    <scope>NUCLEOTIDE SEQUENCE</scope>
</reference>
<evidence type="ECO:0000256" key="5">
    <source>
        <dbReference type="ARBA" id="ARBA00022694"/>
    </source>
</evidence>
<keyword evidence="7" id="KW-0547">Nucleotide-binding</keyword>
<dbReference type="InterPro" id="IPR011063">
    <property type="entry name" value="TilS/TtcA_N"/>
</dbReference>
<evidence type="ECO:0000256" key="4">
    <source>
        <dbReference type="ARBA" id="ARBA00022679"/>
    </source>
</evidence>
<evidence type="ECO:0000256" key="11">
    <source>
        <dbReference type="ARBA" id="ARBA00023004"/>
    </source>
</evidence>
<keyword evidence="11" id="KW-0408">Iron</keyword>
<keyword evidence="9" id="KW-0460">Magnesium</keyword>
<keyword evidence="2" id="KW-0963">Cytoplasm</keyword>
<evidence type="ECO:0000259" key="13">
    <source>
        <dbReference type="Pfam" id="PF01171"/>
    </source>
</evidence>
<dbReference type="CDD" id="cd24138">
    <property type="entry name" value="TtcA-like"/>
    <property type="match status" value="1"/>
</dbReference>
<dbReference type="Gene3D" id="3.40.50.620">
    <property type="entry name" value="HUPs"/>
    <property type="match status" value="1"/>
</dbReference>
<evidence type="ECO:0000256" key="3">
    <source>
        <dbReference type="ARBA" id="ARBA00022555"/>
    </source>
</evidence>
<keyword evidence="12" id="KW-0411">Iron-sulfur</keyword>
<name>T1CTQ3_9ZZZZ</name>
<dbReference type="GO" id="GO:0051539">
    <property type="term" value="F:4 iron, 4 sulfur cluster binding"/>
    <property type="evidence" value="ECO:0007669"/>
    <property type="project" value="UniProtKB-KW"/>
</dbReference>
<keyword evidence="8" id="KW-0067">ATP-binding</keyword>
<keyword evidence="4" id="KW-0808">Transferase</keyword>
<gene>
    <name evidence="14" type="ORF">B1B_04042</name>
</gene>
<dbReference type="InterPro" id="IPR014729">
    <property type="entry name" value="Rossmann-like_a/b/a_fold"/>
</dbReference>
<dbReference type="SUPFAM" id="SSF52402">
    <property type="entry name" value="Adenine nucleotide alpha hydrolases-like"/>
    <property type="match status" value="1"/>
</dbReference>
<keyword evidence="5" id="KW-0819">tRNA processing</keyword>
<evidence type="ECO:0000256" key="12">
    <source>
        <dbReference type="ARBA" id="ARBA00023014"/>
    </source>
</evidence>
<organism evidence="14">
    <name type="scientific">mine drainage metagenome</name>
    <dbReference type="NCBI Taxonomy" id="410659"/>
    <lineage>
        <taxon>unclassified sequences</taxon>
        <taxon>metagenomes</taxon>
        <taxon>ecological metagenomes</taxon>
    </lineage>
</organism>
<keyword evidence="3" id="KW-0820">tRNA-binding</keyword>
<keyword evidence="6" id="KW-0479">Metal-binding</keyword>
<dbReference type="AlphaFoldDB" id="T1CTQ3"/>
<dbReference type="PIRSF" id="PIRSF004976">
    <property type="entry name" value="ATPase_YdaO"/>
    <property type="match status" value="1"/>
</dbReference>
<feature type="domain" description="tRNA(Ile)-lysidine/2-thiocytidine synthase N-terminal" evidence="13">
    <location>
        <begin position="41"/>
        <end position="201"/>
    </location>
</feature>
<sequence length="292" mass="33298">MVSEPSPRERSQASLRLENRLRKRVAQAIQDFSMIEEGDRILVALSGGKDSYTLLALLRQLQVRAPIRFELTAVHLDQKQPGFPTPILVEYLVHLGIPHVIIEQDTFRVVARVIPEGRNRCGLCSRLRRGALYEWARRNGYHKIALGHHQDDLLETFFLNLFHGGRLATMPPKLLSDDESVIVIRPLVYCEEREIARYARAMAFPVIPCKVCGSQERLERVAMKRMIDAWRRESPGRMASIATALQQVSPSHLLDRTLWDFAGLAVRKAPGVEEGPQAQTDEKLFEREMESI</sequence>
<accession>T1CTQ3</accession>
<dbReference type="PANTHER" id="PTHR43686">
    <property type="entry name" value="SULFURTRANSFERASE-RELATED"/>
    <property type="match status" value="1"/>
</dbReference>
<evidence type="ECO:0000256" key="8">
    <source>
        <dbReference type="ARBA" id="ARBA00022840"/>
    </source>
</evidence>
<evidence type="ECO:0000256" key="10">
    <source>
        <dbReference type="ARBA" id="ARBA00022884"/>
    </source>
</evidence>
<evidence type="ECO:0000256" key="2">
    <source>
        <dbReference type="ARBA" id="ARBA00022490"/>
    </source>
</evidence>
<evidence type="ECO:0000256" key="6">
    <source>
        <dbReference type="ARBA" id="ARBA00022723"/>
    </source>
</evidence>
<evidence type="ECO:0000256" key="9">
    <source>
        <dbReference type="ARBA" id="ARBA00022842"/>
    </source>
</evidence>
<proteinExistence type="inferred from homology"/>
<reference evidence="14" key="2">
    <citation type="journal article" date="2014" name="ISME J.">
        <title>Microbial stratification in low pH oxic and suboxic macroscopic growths along an acid mine drainage.</title>
        <authorList>
            <person name="Mendez-Garcia C."/>
            <person name="Mesa V."/>
            <person name="Sprenger R.R."/>
            <person name="Richter M."/>
            <person name="Diez M.S."/>
            <person name="Solano J."/>
            <person name="Bargiela R."/>
            <person name="Golyshina O.V."/>
            <person name="Manteca A."/>
            <person name="Ramos J.L."/>
            <person name="Gallego J.R."/>
            <person name="Llorente I."/>
            <person name="Martins Dos Santos V.A."/>
            <person name="Jensen O.N."/>
            <person name="Pelaez A.I."/>
            <person name="Sanchez J."/>
            <person name="Ferrer M."/>
        </authorList>
    </citation>
    <scope>NUCLEOTIDE SEQUENCE</scope>
</reference>
<evidence type="ECO:0000256" key="1">
    <source>
        <dbReference type="ARBA" id="ARBA00022485"/>
    </source>
</evidence>
<dbReference type="GO" id="GO:0000049">
    <property type="term" value="F:tRNA binding"/>
    <property type="evidence" value="ECO:0007669"/>
    <property type="project" value="UniProtKB-KW"/>
</dbReference>
<comment type="caution">
    <text evidence="14">The sequence shown here is derived from an EMBL/GenBank/DDBJ whole genome shotgun (WGS) entry which is preliminary data.</text>
</comment>
<dbReference type="EMBL" id="AUZY01002527">
    <property type="protein sequence ID" value="EQD72104.1"/>
    <property type="molecule type" value="Genomic_DNA"/>
</dbReference>
<dbReference type="HAMAP" id="MF_01850">
    <property type="entry name" value="TtcA"/>
    <property type="match status" value="1"/>
</dbReference>
<keyword evidence="1" id="KW-0004">4Fe-4S</keyword>
<keyword evidence="10" id="KW-0694">RNA-binding</keyword>
<dbReference type="NCBIfam" id="NF007972">
    <property type="entry name" value="PRK10696.1"/>
    <property type="match status" value="1"/>
</dbReference>
<dbReference type="InterPro" id="IPR035107">
    <property type="entry name" value="tRNA_thiolation_TtcA_Ctu1"/>
</dbReference>
<dbReference type="GO" id="GO:0046872">
    <property type="term" value="F:metal ion binding"/>
    <property type="evidence" value="ECO:0007669"/>
    <property type="project" value="UniProtKB-KW"/>
</dbReference>
<dbReference type="Pfam" id="PF01171">
    <property type="entry name" value="ATP_bind_3"/>
    <property type="match status" value="1"/>
</dbReference>
<dbReference type="GO" id="GO:0016740">
    <property type="term" value="F:transferase activity"/>
    <property type="evidence" value="ECO:0007669"/>
    <property type="project" value="UniProtKB-KW"/>
</dbReference>